<dbReference type="InterPro" id="IPR029058">
    <property type="entry name" value="AB_hydrolase_fold"/>
</dbReference>
<dbReference type="Pfam" id="PF00561">
    <property type="entry name" value="Abhydrolase_1"/>
    <property type="match status" value="1"/>
</dbReference>
<dbReference type="PANTHER" id="PTHR43194:SF5">
    <property type="entry name" value="PIMELOYL-[ACYL-CARRIER PROTEIN] METHYL ESTER ESTERASE"/>
    <property type="match status" value="1"/>
</dbReference>
<evidence type="ECO:0000259" key="1">
    <source>
        <dbReference type="Pfam" id="PF00561"/>
    </source>
</evidence>
<dbReference type="PANTHER" id="PTHR43194">
    <property type="entry name" value="HYDROLASE ALPHA/BETA FOLD FAMILY"/>
    <property type="match status" value="1"/>
</dbReference>
<evidence type="ECO:0000313" key="3">
    <source>
        <dbReference type="Proteomes" id="UP000272474"/>
    </source>
</evidence>
<dbReference type="AlphaFoldDB" id="A0A3A9Z907"/>
<name>A0A3A9Z907_9ACTN</name>
<sequence length="285" mass="29433">MSHITAGIAAETTAAGIAAKTGTGTAGECAAEVTVGAARVPYRVRGAGRPLVLVHGTNRGSASWDGLAGAFAEDRTVVLPDLSGSDAARDDGGPLTVELLAGQLAAVLSAHGQGPADVVGHSMGAPVAAACAALRPDLVRRLVLVAGFAGQGDEYLRNVLTLWRGLEGDAAAFARYAMLFAFSREHVNSLGRAAVEELAAAYRVTPGRLRQLDLDLRLDVRGLLPQIQAPTLVIGCARDTLVPVAHSRELAAAIPGAAYREVDSGHLVTVERPAELVRLVRDFAG</sequence>
<dbReference type="Proteomes" id="UP000272474">
    <property type="component" value="Unassembled WGS sequence"/>
</dbReference>
<gene>
    <name evidence="2" type="ORF">D7294_08615</name>
</gene>
<accession>A0A3A9Z907</accession>
<proteinExistence type="predicted"/>
<keyword evidence="3" id="KW-1185">Reference proteome</keyword>
<dbReference type="Gene3D" id="3.40.50.1820">
    <property type="entry name" value="alpha/beta hydrolase"/>
    <property type="match status" value="1"/>
</dbReference>
<comment type="caution">
    <text evidence="2">The sequence shown here is derived from an EMBL/GenBank/DDBJ whole genome shotgun (WGS) entry which is preliminary data.</text>
</comment>
<organism evidence="2 3">
    <name type="scientific">Streptomyces hoynatensis</name>
    <dbReference type="NCBI Taxonomy" id="1141874"/>
    <lineage>
        <taxon>Bacteria</taxon>
        <taxon>Bacillati</taxon>
        <taxon>Actinomycetota</taxon>
        <taxon>Actinomycetes</taxon>
        <taxon>Kitasatosporales</taxon>
        <taxon>Streptomycetaceae</taxon>
        <taxon>Streptomyces</taxon>
    </lineage>
</organism>
<protein>
    <submittedName>
        <fullName evidence="2">Alpha/beta hydrolase</fullName>
    </submittedName>
</protein>
<dbReference type="RefSeq" id="WP_120677303.1">
    <property type="nucleotide sequence ID" value="NZ_RBAL01000004.1"/>
</dbReference>
<keyword evidence="2" id="KW-0378">Hydrolase</keyword>
<dbReference type="InterPro" id="IPR000073">
    <property type="entry name" value="AB_hydrolase_1"/>
</dbReference>
<dbReference type="InterPro" id="IPR050228">
    <property type="entry name" value="Carboxylesterase_BioH"/>
</dbReference>
<dbReference type="PRINTS" id="PR00111">
    <property type="entry name" value="ABHYDROLASE"/>
</dbReference>
<dbReference type="OrthoDB" id="3866834at2"/>
<dbReference type="SUPFAM" id="SSF53474">
    <property type="entry name" value="alpha/beta-Hydrolases"/>
    <property type="match status" value="1"/>
</dbReference>
<dbReference type="GO" id="GO:0016787">
    <property type="term" value="F:hydrolase activity"/>
    <property type="evidence" value="ECO:0007669"/>
    <property type="project" value="UniProtKB-KW"/>
</dbReference>
<reference evidence="2 3" key="1">
    <citation type="journal article" date="2014" name="Int. J. Syst. Evol. Microbiol.">
        <title>Streptomyces hoynatensis sp. nov., isolated from deep marine sediment.</title>
        <authorList>
            <person name="Veyisoglu A."/>
            <person name="Sahin N."/>
        </authorList>
    </citation>
    <scope>NUCLEOTIDE SEQUENCE [LARGE SCALE GENOMIC DNA]</scope>
    <source>
        <strain evidence="2 3">KCTC 29097</strain>
    </source>
</reference>
<dbReference type="EMBL" id="RBAL01000004">
    <property type="protein sequence ID" value="RKN43777.1"/>
    <property type="molecule type" value="Genomic_DNA"/>
</dbReference>
<evidence type="ECO:0000313" key="2">
    <source>
        <dbReference type="EMBL" id="RKN43777.1"/>
    </source>
</evidence>
<feature type="domain" description="AB hydrolase-1" evidence="1">
    <location>
        <begin position="50"/>
        <end position="272"/>
    </location>
</feature>